<organism evidence="2 3">
    <name type="scientific">Sordaria brevicollis</name>
    <dbReference type="NCBI Taxonomy" id="83679"/>
    <lineage>
        <taxon>Eukaryota</taxon>
        <taxon>Fungi</taxon>
        <taxon>Dikarya</taxon>
        <taxon>Ascomycota</taxon>
        <taxon>Pezizomycotina</taxon>
        <taxon>Sordariomycetes</taxon>
        <taxon>Sordariomycetidae</taxon>
        <taxon>Sordariales</taxon>
        <taxon>Sordariaceae</taxon>
        <taxon>Sordaria</taxon>
    </lineage>
</organism>
<feature type="region of interest" description="Disordered" evidence="1">
    <location>
        <begin position="1"/>
        <end position="26"/>
    </location>
</feature>
<name>A0AAE0PHC0_SORBR</name>
<dbReference type="EMBL" id="JAUTDP010000004">
    <property type="protein sequence ID" value="KAK3400003.1"/>
    <property type="molecule type" value="Genomic_DNA"/>
</dbReference>
<gene>
    <name evidence="2" type="ORF">B0T20DRAFT_174342</name>
</gene>
<evidence type="ECO:0000313" key="3">
    <source>
        <dbReference type="Proteomes" id="UP001281003"/>
    </source>
</evidence>
<protein>
    <submittedName>
        <fullName evidence="2">Uncharacterized protein</fullName>
    </submittedName>
</protein>
<feature type="region of interest" description="Disordered" evidence="1">
    <location>
        <begin position="45"/>
        <end position="81"/>
    </location>
</feature>
<reference evidence="2" key="2">
    <citation type="submission" date="2023-07" db="EMBL/GenBank/DDBJ databases">
        <authorList>
            <consortium name="Lawrence Berkeley National Laboratory"/>
            <person name="Haridas S."/>
            <person name="Hensen N."/>
            <person name="Bonometti L."/>
            <person name="Westerberg I."/>
            <person name="Brannstrom I.O."/>
            <person name="Guillou S."/>
            <person name="Cros-Aarteil S."/>
            <person name="Calhoun S."/>
            <person name="Kuo A."/>
            <person name="Mondo S."/>
            <person name="Pangilinan J."/>
            <person name="Riley R."/>
            <person name="LaButti K."/>
            <person name="Andreopoulos B."/>
            <person name="Lipzen A."/>
            <person name="Chen C."/>
            <person name="Yanf M."/>
            <person name="Daum C."/>
            <person name="Ng V."/>
            <person name="Clum A."/>
            <person name="Steindorff A."/>
            <person name="Ohm R."/>
            <person name="Martin F."/>
            <person name="Silar P."/>
            <person name="Natvig D."/>
            <person name="Lalanne C."/>
            <person name="Gautier V."/>
            <person name="Ament-velasquez S.L."/>
            <person name="Kruys A."/>
            <person name="Hutchinson M.I."/>
            <person name="Powell A.J."/>
            <person name="Barry K."/>
            <person name="Miller A.N."/>
            <person name="Grigoriev I.V."/>
            <person name="Debuchy R."/>
            <person name="Gladieux P."/>
            <person name="Thoren M.H."/>
            <person name="Johannesson H."/>
        </authorList>
    </citation>
    <scope>NUCLEOTIDE SEQUENCE</scope>
    <source>
        <strain evidence="2">FGSC 1904</strain>
    </source>
</reference>
<dbReference type="AlphaFoldDB" id="A0AAE0PHC0"/>
<reference evidence="2" key="1">
    <citation type="journal article" date="2023" name="Mol. Phylogenet. Evol.">
        <title>Genome-scale phylogeny and comparative genomics of the fungal order Sordariales.</title>
        <authorList>
            <person name="Hensen N."/>
            <person name="Bonometti L."/>
            <person name="Westerberg I."/>
            <person name="Brannstrom I.O."/>
            <person name="Guillou S."/>
            <person name="Cros-Aarteil S."/>
            <person name="Calhoun S."/>
            <person name="Haridas S."/>
            <person name="Kuo A."/>
            <person name="Mondo S."/>
            <person name="Pangilinan J."/>
            <person name="Riley R."/>
            <person name="LaButti K."/>
            <person name="Andreopoulos B."/>
            <person name="Lipzen A."/>
            <person name="Chen C."/>
            <person name="Yan M."/>
            <person name="Daum C."/>
            <person name="Ng V."/>
            <person name="Clum A."/>
            <person name="Steindorff A."/>
            <person name="Ohm R.A."/>
            <person name="Martin F."/>
            <person name="Silar P."/>
            <person name="Natvig D.O."/>
            <person name="Lalanne C."/>
            <person name="Gautier V."/>
            <person name="Ament-Velasquez S.L."/>
            <person name="Kruys A."/>
            <person name="Hutchinson M.I."/>
            <person name="Powell A.J."/>
            <person name="Barry K."/>
            <person name="Miller A.N."/>
            <person name="Grigoriev I.V."/>
            <person name="Debuchy R."/>
            <person name="Gladieux P."/>
            <person name="Hiltunen Thoren M."/>
            <person name="Johannesson H."/>
        </authorList>
    </citation>
    <scope>NUCLEOTIDE SEQUENCE</scope>
    <source>
        <strain evidence="2">FGSC 1904</strain>
    </source>
</reference>
<evidence type="ECO:0000256" key="1">
    <source>
        <dbReference type="SAM" id="MobiDB-lite"/>
    </source>
</evidence>
<evidence type="ECO:0000313" key="2">
    <source>
        <dbReference type="EMBL" id="KAK3400003.1"/>
    </source>
</evidence>
<accession>A0AAE0PHC0</accession>
<keyword evidence="3" id="KW-1185">Reference proteome</keyword>
<proteinExistence type="predicted"/>
<sequence length="242" mass="27852">MATSFSTAVEAFRSRPPPSDFQRSKRKILKGAFDEVVERLFSKDRRYEKIEENQGHAGRTATQPSKKEQPSLAGSTSSYFADRGYPTRVELCQKYPDLPTEEQLQSILMDIRDEAEALKQRERSLTAGQLRKAQEEEDEKYAHLKVEDMDEEVLKGSEVNPFRFLGLVLIRFGDSCDPGKNYSTGNWHLKAPRKLKEEEKEWCSERLSSVIQIPEVTGSWIRRNPNECFYERKSDLLPSPGN</sequence>
<dbReference type="Proteomes" id="UP001281003">
    <property type="component" value="Unassembled WGS sequence"/>
</dbReference>
<comment type="caution">
    <text evidence="2">The sequence shown here is derived from an EMBL/GenBank/DDBJ whole genome shotgun (WGS) entry which is preliminary data.</text>
</comment>
<feature type="compositionally biased region" description="Basic and acidic residues" evidence="1">
    <location>
        <begin position="45"/>
        <end position="54"/>
    </location>
</feature>